<evidence type="ECO:0000256" key="9">
    <source>
        <dbReference type="ARBA" id="ARBA00043261"/>
    </source>
</evidence>
<evidence type="ECO:0000256" key="2">
    <source>
        <dbReference type="ARBA" id="ARBA00022525"/>
    </source>
</evidence>
<dbReference type="PANTHER" id="PTHR19441">
    <property type="entry name" value="WHEY ACDIC PROTEIN WAP"/>
    <property type="match status" value="1"/>
</dbReference>
<dbReference type="Ensembl" id="ENSNGAT00000027685.1">
    <property type="protein sequence ID" value="ENSNGAP00000022003.1"/>
    <property type="gene ID" value="ENSNGAG00000021018.1"/>
</dbReference>
<evidence type="ECO:0000256" key="6">
    <source>
        <dbReference type="ARBA" id="ARBA00023157"/>
    </source>
</evidence>
<dbReference type="SMART" id="SM00217">
    <property type="entry name" value="WAP"/>
    <property type="match status" value="2"/>
</dbReference>
<keyword evidence="3" id="KW-0646">Protease inhibitor</keyword>
<dbReference type="Gene3D" id="4.10.75.10">
    <property type="entry name" value="Elafin-like"/>
    <property type="match status" value="2"/>
</dbReference>
<evidence type="ECO:0000256" key="1">
    <source>
        <dbReference type="ARBA" id="ARBA00004613"/>
    </source>
</evidence>
<comment type="subcellular location">
    <subcellularLocation>
        <location evidence="1">Secreted</location>
    </subcellularLocation>
</comment>
<evidence type="ECO:0000313" key="12">
    <source>
        <dbReference type="Ensembl" id="ENSNGAP00000022003.1"/>
    </source>
</evidence>
<keyword evidence="4 10" id="KW-0732">Signal</keyword>
<dbReference type="PRINTS" id="PR00003">
    <property type="entry name" value="4DISULPHCORE"/>
</dbReference>
<reference evidence="12" key="1">
    <citation type="submission" date="2025-08" db="UniProtKB">
        <authorList>
            <consortium name="Ensembl"/>
        </authorList>
    </citation>
    <scope>IDENTIFICATION</scope>
</reference>
<proteinExistence type="predicted"/>
<dbReference type="SUPFAM" id="SSF57256">
    <property type="entry name" value="Elafin-like"/>
    <property type="match status" value="2"/>
</dbReference>
<dbReference type="PANTHER" id="PTHR19441:SF34">
    <property type="entry name" value="WAP FOUR-DISULFIDE CORE DOMAIN PROTEIN 2"/>
    <property type="match status" value="1"/>
</dbReference>
<keyword evidence="13" id="KW-1185">Reference proteome</keyword>
<dbReference type="GO" id="GO:0005615">
    <property type="term" value="C:extracellular space"/>
    <property type="evidence" value="ECO:0007669"/>
    <property type="project" value="TreeGrafter"/>
</dbReference>
<dbReference type="OMA" id="FCGRSCY"/>
<dbReference type="GO" id="GO:0019731">
    <property type="term" value="P:antibacterial humoral response"/>
    <property type="evidence" value="ECO:0007669"/>
    <property type="project" value="TreeGrafter"/>
</dbReference>
<evidence type="ECO:0000256" key="4">
    <source>
        <dbReference type="ARBA" id="ARBA00022729"/>
    </source>
</evidence>
<dbReference type="InterPro" id="IPR008197">
    <property type="entry name" value="WAP_dom"/>
</dbReference>
<keyword evidence="9" id="KW-0062">Aspartic protease inhibitor</keyword>
<dbReference type="InterPro" id="IPR050514">
    <property type="entry name" value="WAP_four-disulfide_core"/>
</dbReference>
<dbReference type="InterPro" id="IPR036645">
    <property type="entry name" value="Elafin-like_sf"/>
</dbReference>
<dbReference type="PROSITE" id="PS51390">
    <property type="entry name" value="WAP"/>
    <property type="match status" value="2"/>
</dbReference>
<keyword evidence="2" id="KW-0964">Secreted</keyword>
<feature type="domain" description="WAP" evidence="11">
    <location>
        <begin position="28"/>
        <end position="73"/>
    </location>
</feature>
<keyword evidence="6" id="KW-1015">Disulfide bond</keyword>
<dbReference type="AlphaFoldDB" id="A0A8C6WBQ0"/>
<dbReference type="GeneTree" id="ENSGT00730000111410"/>
<evidence type="ECO:0000313" key="13">
    <source>
        <dbReference type="Proteomes" id="UP000694381"/>
    </source>
</evidence>
<gene>
    <name evidence="12" type="primary">Wfdc2</name>
</gene>
<sequence length="162" mass="16924">MPVCRLCPPAAGLLGLLLLSLLMAPGTRADKPGVCPELEAGSKCTQECVSDSDCADNRKCCPAGCSSLCSTPNGNPPRRPGLREAGGTERGGGVLHQRLAGCQVSTRPPILIRKQKPGSCPNVDLPQLGICEDQCEIDSQCPGNMKCCRNGCGKVSCVTPRF</sequence>
<organism evidence="12 13">
    <name type="scientific">Nannospalax galili</name>
    <name type="common">Northern Israeli blind subterranean mole rat</name>
    <name type="synonym">Spalax galili</name>
    <dbReference type="NCBI Taxonomy" id="1026970"/>
    <lineage>
        <taxon>Eukaryota</taxon>
        <taxon>Metazoa</taxon>
        <taxon>Chordata</taxon>
        <taxon>Craniata</taxon>
        <taxon>Vertebrata</taxon>
        <taxon>Euteleostomi</taxon>
        <taxon>Mammalia</taxon>
        <taxon>Eutheria</taxon>
        <taxon>Euarchontoglires</taxon>
        <taxon>Glires</taxon>
        <taxon>Rodentia</taxon>
        <taxon>Myomorpha</taxon>
        <taxon>Muroidea</taxon>
        <taxon>Spalacidae</taxon>
        <taxon>Spalacinae</taxon>
        <taxon>Nannospalax</taxon>
    </lineage>
</organism>
<dbReference type="GO" id="GO:0045087">
    <property type="term" value="P:innate immune response"/>
    <property type="evidence" value="ECO:0007669"/>
    <property type="project" value="TreeGrafter"/>
</dbReference>
<feature type="signal peptide" evidence="10">
    <location>
        <begin position="1"/>
        <end position="29"/>
    </location>
</feature>
<dbReference type="CDD" id="cd00199">
    <property type="entry name" value="WAP"/>
    <property type="match status" value="1"/>
</dbReference>
<comment type="subunit">
    <text evidence="7">Homotrimer; disulfide-linked.</text>
</comment>
<reference evidence="12" key="2">
    <citation type="submission" date="2025-09" db="UniProtKB">
        <authorList>
            <consortium name="Ensembl"/>
        </authorList>
    </citation>
    <scope>IDENTIFICATION</scope>
</reference>
<accession>A0A8C6WBQ0</accession>
<dbReference type="Proteomes" id="UP000694381">
    <property type="component" value="Unassembled WGS sequence"/>
</dbReference>
<feature type="chain" id="PRO_5034838370" description="WAP four-disulfide core domain protein 2" evidence="10">
    <location>
        <begin position="30"/>
        <end position="162"/>
    </location>
</feature>
<evidence type="ECO:0000256" key="7">
    <source>
        <dbReference type="ARBA" id="ARBA00038536"/>
    </source>
</evidence>
<dbReference type="GO" id="GO:0019828">
    <property type="term" value="F:aspartic-type endopeptidase inhibitor activity"/>
    <property type="evidence" value="ECO:0007669"/>
    <property type="project" value="UniProtKB-KW"/>
</dbReference>
<evidence type="ECO:0000256" key="5">
    <source>
        <dbReference type="ARBA" id="ARBA00022737"/>
    </source>
</evidence>
<evidence type="ECO:0000256" key="8">
    <source>
        <dbReference type="ARBA" id="ARBA00040032"/>
    </source>
</evidence>
<evidence type="ECO:0000256" key="10">
    <source>
        <dbReference type="SAM" id="SignalP"/>
    </source>
</evidence>
<evidence type="ECO:0000256" key="3">
    <source>
        <dbReference type="ARBA" id="ARBA00022690"/>
    </source>
</evidence>
<dbReference type="GO" id="GO:0004867">
    <property type="term" value="F:serine-type endopeptidase inhibitor activity"/>
    <property type="evidence" value="ECO:0007669"/>
    <property type="project" value="Ensembl"/>
</dbReference>
<feature type="domain" description="WAP" evidence="11">
    <location>
        <begin position="113"/>
        <end position="161"/>
    </location>
</feature>
<dbReference type="Pfam" id="PF00095">
    <property type="entry name" value="WAP"/>
    <property type="match status" value="2"/>
</dbReference>
<keyword evidence="5" id="KW-0677">Repeat</keyword>
<dbReference type="FunFam" id="4.10.75.10:FF:000001">
    <property type="entry name" value="Anosmin 1"/>
    <property type="match status" value="1"/>
</dbReference>
<evidence type="ECO:0000259" key="11">
    <source>
        <dbReference type="PROSITE" id="PS51390"/>
    </source>
</evidence>
<name>A0A8C6WBQ0_NANGA</name>
<protein>
    <recommendedName>
        <fullName evidence="8">WAP four-disulfide core domain protein 2</fullName>
    </recommendedName>
</protein>